<accession>A0ABU9HSY1</accession>
<gene>
    <name evidence="1" type="ORF">AAEO56_01030</name>
</gene>
<dbReference type="Pfam" id="PF16250">
    <property type="entry name" value="DUF4907"/>
    <property type="match status" value="1"/>
</dbReference>
<organism evidence="1 2">
    <name type="scientific">Flavobacterium arundinis</name>
    <dbReference type="NCBI Taxonomy" id="3139143"/>
    <lineage>
        <taxon>Bacteria</taxon>
        <taxon>Pseudomonadati</taxon>
        <taxon>Bacteroidota</taxon>
        <taxon>Flavobacteriia</taxon>
        <taxon>Flavobacteriales</taxon>
        <taxon>Flavobacteriaceae</taxon>
        <taxon>Flavobacterium</taxon>
    </lineage>
</organism>
<dbReference type="InterPro" id="IPR032593">
    <property type="entry name" value="DUF4907"/>
</dbReference>
<sequence length="98" mass="10956">MRKILLILLGAIVSTSCTEDEMRVEVYKIEAGYGYRITEHGKTMIQQGSIPSAPGNKKFCDSLDALRVGNEVIRMLRTGKIPAITADDLRRLNIKMKC</sequence>
<reference evidence="1 2" key="1">
    <citation type="submission" date="2024-04" db="EMBL/GenBank/DDBJ databases">
        <title>Flavobacterium sp. DGU11 16S ribosomal RNA gene Genome sequencing and assembly.</title>
        <authorList>
            <person name="Park S."/>
        </authorList>
    </citation>
    <scope>NUCLEOTIDE SEQUENCE [LARGE SCALE GENOMIC DNA]</scope>
    <source>
        <strain evidence="1 2">DGU11</strain>
    </source>
</reference>
<keyword evidence="2" id="KW-1185">Reference proteome</keyword>
<dbReference type="EMBL" id="JBBYHR010000001">
    <property type="protein sequence ID" value="MEL1242828.1"/>
    <property type="molecule type" value="Genomic_DNA"/>
</dbReference>
<comment type="caution">
    <text evidence="1">The sequence shown here is derived from an EMBL/GenBank/DDBJ whole genome shotgun (WGS) entry which is preliminary data.</text>
</comment>
<protein>
    <submittedName>
        <fullName evidence="1">DUF4907 domain-containing protein</fullName>
    </submittedName>
</protein>
<evidence type="ECO:0000313" key="2">
    <source>
        <dbReference type="Proteomes" id="UP001464555"/>
    </source>
</evidence>
<dbReference type="RefSeq" id="WP_341695153.1">
    <property type="nucleotide sequence ID" value="NZ_JBBYHR010000001.1"/>
</dbReference>
<evidence type="ECO:0000313" key="1">
    <source>
        <dbReference type="EMBL" id="MEL1242828.1"/>
    </source>
</evidence>
<dbReference type="Proteomes" id="UP001464555">
    <property type="component" value="Unassembled WGS sequence"/>
</dbReference>
<name>A0ABU9HSY1_9FLAO</name>
<proteinExistence type="predicted"/>
<dbReference type="PROSITE" id="PS51257">
    <property type="entry name" value="PROKAR_LIPOPROTEIN"/>
    <property type="match status" value="1"/>
</dbReference>